<proteinExistence type="predicted"/>
<sequence>PFKYWVYGLWQHFIARRPCPYRVWLQLVWGSPSCTVSIFSCPLSATRLKRRSFLIFRAANPNP</sequence>
<gene>
    <name evidence="1" type="ORF">DFP72DRAFT_777236</name>
</gene>
<dbReference type="OrthoDB" id="3251307at2759"/>
<dbReference type="Proteomes" id="UP000521943">
    <property type="component" value="Unassembled WGS sequence"/>
</dbReference>
<accession>A0A8H6HFY4</accession>
<evidence type="ECO:0000313" key="2">
    <source>
        <dbReference type="Proteomes" id="UP000521943"/>
    </source>
</evidence>
<reference evidence="1 2" key="1">
    <citation type="submission" date="2020-07" db="EMBL/GenBank/DDBJ databases">
        <title>Comparative genomics of pyrophilous fungi reveals a link between fire events and developmental genes.</title>
        <authorList>
            <consortium name="DOE Joint Genome Institute"/>
            <person name="Steindorff A.S."/>
            <person name="Carver A."/>
            <person name="Calhoun S."/>
            <person name="Stillman K."/>
            <person name="Liu H."/>
            <person name="Lipzen A."/>
            <person name="Pangilinan J."/>
            <person name="Labutti K."/>
            <person name="Bruns T.D."/>
            <person name="Grigoriev I.V."/>
        </authorList>
    </citation>
    <scope>NUCLEOTIDE SEQUENCE [LARGE SCALE GENOMIC DNA]</scope>
    <source>
        <strain evidence="1 2">CBS 144469</strain>
    </source>
</reference>
<organism evidence="1 2">
    <name type="scientific">Ephemerocybe angulata</name>
    <dbReference type="NCBI Taxonomy" id="980116"/>
    <lineage>
        <taxon>Eukaryota</taxon>
        <taxon>Fungi</taxon>
        <taxon>Dikarya</taxon>
        <taxon>Basidiomycota</taxon>
        <taxon>Agaricomycotina</taxon>
        <taxon>Agaricomycetes</taxon>
        <taxon>Agaricomycetidae</taxon>
        <taxon>Agaricales</taxon>
        <taxon>Agaricineae</taxon>
        <taxon>Psathyrellaceae</taxon>
        <taxon>Ephemerocybe</taxon>
    </lineage>
</organism>
<protein>
    <submittedName>
        <fullName evidence="1">Uncharacterized protein</fullName>
    </submittedName>
</protein>
<dbReference type="AlphaFoldDB" id="A0A8H6HFY4"/>
<name>A0A8H6HFY4_9AGAR</name>
<feature type="non-terminal residue" evidence="1">
    <location>
        <position position="1"/>
    </location>
</feature>
<evidence type="ECO:0000313" key="1">
    <source>
        <dbReference type="EMBL" id="KAF6746278.1"/>
    </source>
</evidence>
<keyword evidence="2" id="KW-1185">Reference proteome</keyword>
<comment type="caution">
    <text evidence="1">The sequence shown here is derived from an EMBL/GenBank/DDBJ whole genome shotgun (WGS) entry which is preliminary data.</text>
</comment>
<dbReference type="EMBL" id="JACGCI010000094">
    <property type="protein sequence ID" value="KAF6746278.1"/>
    <property type="molecule type" value="Genomic_DNA"/>
</dbReference>
<feature type="non-terminal residue" evidence="1">
    <location>
        <position position="63"/>
    </location>
</feature>